<dbReference type="EMBL" id="JAUFPT010000008">
    <property type="protein sequence ID" value="MDN3569813.1"/>
    <property type="molecule type" value="Genomic_DNA"/>
</dbReference>
<proteinExistence type="predicted"/>
<dbReference type="RefSeq" id="WP_238290955.1">
    <property type="nucleotide sequence ID" value="NZ_BPQS01000030.1"/>
</dbReference>
<reference evidence="2" key="1">
    <citation type="journal article" date="2019" name="Int. J. Syst. Evol. Microbiol.">
        <title>The Global Catalogue of Microorganisms (GCM) 10K type strain sequencing project: providing services to taxonomists for standard genome sequencing and annotation.</title>
        <authorList>
            <consortium name="The Broad Institute Genomics Platform"/>
            <consortium name="The Broad Institute Genome Sequencing Center for Infectious Disease"/>
            <person name="Wu L."/>
            <person name="Ma J."/>
        </authorList>
    </citation>
    <scope>NUCLEOTIDE SEQUENCE [LARGE SCALE GENOMIC DNA]</scope>
    <source>
        <strain evidence="2">CECT 7806</strain>
    </source>
</reference>
<sequence length="70" mass="7517">MIGGWIGLRDAMDGDTDVEAVALERPGRDFKAPRHDTDDGYDAEGKTADSGLADHEAMVDQADWAIVAVE</sequence>
<organism evidence="1 2">
    <name type="scientific">Methylobacterium longum</name>
    <dbReference type="NCBI Taxonomy" id="767694"/>
    <lineage>
        <taxon>Bacteria</taxon>
        <taxon>Pseudomonadati</taxon>
        <taxon>Pseudomonadota</taxon>
        <taxon>Alphaproteobacteria</taxon>
        <taxon>Hyphomicrobiales</taxon>
        <taxon>Methylobacteriaceae</taxon>
        <taxon>Methylobacterium</taxon>
    </lineage>
</organism>
<protein>
    <submittedName>
        <fullName evidence="1">Uncharacterized protein</fullName>
    </submittedName>
</protein>
<name>A0ABT8AIZ2_9HYPH</name>
<evidence type="ECO:0000313" key="2">
    <source>
        <dbReference type="Proteomes" id="UP001244297"/>
    </source>
</evidence>
<evidence type="ECO:0000313" key="1">
    <source>
        <dbReference type="EMBL" id="MDN3569813.1"/>
    </source>
</evidence>
<keyword evidence="2" id="KW-1185">Reference proteome</keyword>
<accession>A0ABT8AIZ2</accession>
<comment type="caution">
    <text evidence="1">The sequence shown here is derived from an EMBL/GenBank/DDBJ whole genome shotgun (WGS) entry which is preliminary data.</text>
</comment>
<gene>
    <name evidence="1" type="ORF">QWZ18_04115</name>
</gene>
<dbReference type="Proteomes" id="UP001244297">
    <property type="component" value="Unassembled WGS sequence"/>
</dbReference>